<gene>
    <name evidence="1" type="ORF">LF65_04292</name>
</gene>
<accession>A0A0B5QRF2</accession>
<dbReference type="EMBL" id="CP010086">
    <property type="protein sequence ID" value="AJH00832.1"/>
    <property type="molecule type" value="Genomic_DNA"/>
</dbReference>
<dbReference type="OrthoDB" id="7067000at2"/>
<dbReference type="InterPro" id="IPR021375">
    <property type="entry name" value="DUF2997"/>
</dbReference>
<evidence type="ECO:0000313" key="2">
    <source>
        <dbReference type="Proteomes" id="UP000031866"/>
    </source>
</evidence>
<dbReference type="STRING" id="1520.LF65_04292"/>
<dbReference type="Proteomes" id="UP000031866">
    <property type="component" value="Chromosome"/>
</dbReference>
<organism evidence="1 2">
    <name type="scientific">Clostridium beijerinckii</name>
    <name type="common">Clostridium MP</name>
    <dbReference type="NCBI Taxonomy" id="1520"/>
    <lineage>
        <taxon>Bacteria</taxon>
        <taxon>Bacillati</taxon>
        <taxon>Bacillota</taxon>
        <taxon>Clostridia</taxon>
        <taxon>Eubacteriales</taxon>
        <taxon>Clostridiaceae</taxon>
        <taxon>Clostridium</taxon>
    </lineage>
</organism>
<proteinExistence type="predicted"/>
<evidence type="ECO:0000313" key="1">
    <source>
        <dbReference type="EMBL" id="AJH00832.1"/>
    </source>
</evidence>
<dbReference type="RefSeq" id="WP_041898794.1">
    <property type="nucleotide sequence ID" value="NZ_CP010086.2"/>
</dbReference>
<sequence>MGKKIQLRIYPDGTVQANVEGVKGKKCTDYIKIIEDILEAEVIDSEYTPEYYESEKIEVNEEDRIKLNGGI</sequence>
<dbReference type="Pfam" id="PF11211">
    <property type="entry name" value="DUF2997"/>
    <property type="match status" value="1"/>
</dbReference>
<reference evidence="2" key="1">
    <citation type="submission" date="2014-12" db="EMBL/GenBank/DDBJ databases">
        <title>Genome sequence of Clostridium beijerinckii strain 59B.</title>
        <authorList>
            <person name="Little G.T."/>
            <person name="Minton N.P."/>
        </authorList>
    </citation>
    <scope>NUCLEOTIDE SEQUENCE [LARGE SCALE GENOMIC DNA]</scope>
    <source>
        <strain evidence="2">59B</strain>
    </source>
</reference>
<dbReference type="AlphaFoldDB" id="A0A0B5QRF2"/>
<dbReference type="KEGG" id="cbei:LF65_04292"/>
<evidence type="ECO:0008006" key="3">
    <source>
        <dbReference type="Google" id="ProtNLM"/>
    </source>
</evidence>
<protein>
    <recommendedName>
        <fullName evidence="3">DUF2997 domain-containing protein</fullName>
    </recommendedName>
</protein>
<name>A0A0B5QRF2_CLOBE</name>